<evidence type="ECO:0000313" key="1">
    <source>
        <dbReference type="EMBL" id="GBP04154.1"/>
    </source>
</evidence>
<keyword evidence="2" id="KW-1185">Reference proteome</keyword>
<organism evidence="1 2">
    <name type="scientific">Eumeta variegata</name>
    <name type="common">Bagworm moth</name>
    <name type="synonym">Eumeta japonica</name>
    <dbReference type="NCBI Taxonomy" id="151549"/>
    <lineage>
        <taxon>Eukaryota</taxon>
        <taxon>Metazoa</taxon>
        <taxon>Ecdysozoa</taxon>
        <taxon>Arthropoda</taxon>
        <taxon>Hexapoda</taxon>
        <taxon>Insecta</taxon>
        <taxon>Pterygota</taxon>
        <taxon>Neoptera</taxon>
        <taxon>Endopterygota</taxon>
        <taxon>Lepidoptera</taxon>
        <taxon>Glossata</taxon>
        <taxon>Ditrysia</taxon>
        <taxon>Tineoidea</taxon>
        <taxon>Psychidae</taxon>
        <taxon>Oiketicinae</taxon>
        <taxon>Eumeta</taxon>
    </lineage>
</organism>
<dbReference type="Proteomes" id="UP000299102">
    <property type="component" value="Unassembled WGS sequence"/>
</dbReference>
<accession>A0A4C1SQB0</accession>
<sequence>MAGASSPRASRGRAGKELHNSADREFYFHNEMTQLFGFPLYFSHPSPLDLNLRSISVVISEEKTVTYG</sequence>
<comment type="caution">
    <text evidence="1">The sequence shown here is derived from an EMBL/GenBank/DDBJ whole genome shotgun (WGS) entry which is preliminary data.</text>
</comment>
<proteinExistence type="predicted"/>
<protein>
    <submittedName>
        <fullName evidence="1">Uncharacterized protein</fullName>
    </submittedName>
</protein>
<dbReference type="EMBL" id="BGZK01003737">
    <property type="protein sequence ID" value="GBP04154.1"/>
    <property type="molecule type" value="Genomic_DNA"/>
</dbReference>
<name>A0A4C1SQB0_EUMVA</name>
<dbReference type="AlphaFoldDB" id="A0A4C1SQB0"/>
<evidence type="ECO:0000313" key="2">
    <source>
        <dbReference type="Proteomes" id="UP000299102"/>
    </source>
</evidence>
<reference evidence="1 2" key="1">
    <citation type="journal article" date="2019" name="Commun. Biol.">
        <title>The bagworm genome reveals a unique fibroin gene that provides high tensile strength.</title>
        <authorList>
            <person name="Kono N."/>
            <person name="Nakamura H."/>
            <person name="Ohtoshi R."/>
            <person name="Tomita M."/>
            <person name="Numata K."/>
            <person name="Arakawa K."/>
        </authorList>
    </citation>
    <scope>NUCLEOTIDE SEQUENCE [LARGE SCALE GENOMIC DNA]</scope>
</reference>
<gene>
    <name evidence="1" type="ORF">EVAR_73564_1</name>
</gene>